<feature type="region of interest" description="Disordered" evidence="1">
    <location>
        <begin position="107"/>
        <end position="130"/>
    </location>
</feature>
<sequence length="198" mass="21024">MKERITKILELVAAGRLGHDDAAQLLQALSPKLALSEEARPHVFGLLNAPDFGVDKVADLLLATLSPTPSFVVGGRRTPFPKGDFSFGFEDLGQRISSVVESALEGSMGARGAASGKPGRTLRASGEDSDGNEFTVNIPLALAEHADKLLPPLAWKLLERQGMTPEALRLLLKSNPPIGPLLQSEDSDGNELQLVIVA</sequence>
<dbReference type="Proteomes" id="UP000248326">
    <property type="component" value="Unassembled WGS sequence"/>
</dbReference>
<evidence type="ECO:0000313" key="2">
    <source>
        <dbReference type="EMBL" id="PYE50020.1"/>
    </source>
</evidence>
<gene>
    <name evidence="2" type="ORF">DES52_11941</name>
</gene>
<dbReference type="AlphaFoldDB" id="A0A318S6K6"/>
<evidence type="ECO:0000256" key="1">
    <source>
        <dbReference type="SAM" id="MobiDB-lite"/>
    </source>
</evidence>
<dbReference type="RefSeq" id="WP_110888475.1">
    <property type="nucleotide sequence ID" value="NZ_QJSX01000019.1"/>
</dbReference>
<evidence type="ECO:0000313" key="3">
    <source>
        <dbReference type="Proteomes" id="UP000248326"/>
    </source>
</evidence>
<organism evidence="2 3">
    <name type="scientific">Deinococcus yavapaiensis KR-236</name>
    <dbReference type="NCBI Taxonomy" id="694435"/>
    <lineage>
        <taxon>Bacteria</taxon>
        <taxon>Thermotogati</taxon>
        <taxon>Deinococcota</taxon>
        <taxon>Deinococci</taxon>
        <taxon>Deinococcales</taxon>
        <taxon>Deinococcaceae</taxon>
        <taxon>Deinococcus</taxon>
    </lineage>
</organism>
<protein>
    <submittedName>
        <fullName evidence="2">Uncharacterized protein</fullName>
    </submittedName>
</protein>
<comment type="caution">
    <text evidence="2">The sequence shown here is derived from an EMBL/GenBank/DDBJ whole genome shotgun (WGS) entry which is preliminary data.</text>
</comment>
<keyword evidence="3" id="KW-1185">Reference proteome</keyword>
<proteinExistence type="predicted"/>
<name>A0A318S6K6_9DEIO</name>
<dbReference type="OrthoDB" id="63827at2"/>
<reference evidence="2 3" key="1">
    <citation type="submission" date="2018-06" db="EMBL/GenBank/DDBJ databases">
        <title>Genomic Encyclopedia of Type Strains, Phase IV (KMG-IV): sequencing the most valuable type-strain genomes for metagenomic binning, comparative biology and taxonomic classification.</title>
        <authorList>
            <person name="Goeker M."/>
        </authorList>
    </citation>
    <scope>NUCLEOTIDE SEQUENCE [LARGE SCALE GENOMIC DNA]</scope>
    <source>
        <strain evidence="2 3">DSM 18048</strain>
    </source>
</reference>
<dbReference type="EMBL" id="QJSX01000019">
    <property type="protein sequence ID" value="PYE50020.1"/>
    <property type="molecule type" value="Genomic_DNA"/>
</dbReference>
<accession>A0A318S6K6</accession>